<protein>
    <recommendedName>
        <fullName evidence="4">Lactococcin 972 family bacteriocin</fullName>
    </recommendedName>
</protein>
<evidence type="ECO:0000313" key="2">
    <source>
        <dbReference type="EMBL" id="WCE46076.1"/>
    </source>
</evidence>
<accession>A0AB38XP55</accession>
<proteinExistence type="predicted"/>
<name>A0AB38XP55_9ACTO</name>
<dbReference type="Proteomes" id="UP001211044">
    <property type="component" value="Chromosome"/>
</dbReference>
<evidence type="ECO:0000256" key="1">
    <source>
        <dbReference type="SAM" id="SignalP"/>
    </source>
</evidence>
<dbReference type="EMBL" id="CP116394">
    <property type="protein sequence ID" value="WCE46076.1"/>
    <property type="molecule type" value="Genomic_DNA"/>
</dbReference>
<evidence type="ECO:0000313" key="3">
    <source>
        <dbReference type="Proteomes" id="UP001211044"/>
    </source>
</evidence>
<keyword evidence="1" id="KW-0732">Signal</keyword>
<sequence>MRSTIGRKLATTLAGTAVLAGGFAAASTIDASALGSSCKAWLNTNGGSQQAEGVCSSIARDTKVQVVMVIPVWPDYTSGWFYDTGRKHSTSWAAKWGSWQARYARTDQAHR</sequence>
<feature type="chain" id="PRO_5044325031" description="Lactococcin 972 family bacteriocin" evidence="1">
    <location>
        <begin position="27"/>
        <end position="111"/>
    </location>
</feature>
<evidence type="ECO:0008006" key="4">
    <source>
        <dbReference type="Google" id="ProtNLM"/>
    </source>
</evidence>
<reference evidence="2" key="1">
    <citation type="submission" date="2023-01" db="EMBL/GenBank/DDBJ databases">
        <title>Comparative Genomic Analysis of the Clinically-Derived Winkia Strain NY0527 Provides Evidence into the Taxonomic Reassignment of Winkia neuii and Characterizes Their Virulence Traits.</title>
        <authorList>
            <person name="Cai X."/>
            <person name="Peng Y."/>
            <person name="Li M."/>
            <person name="Qiu Y."/>
            <person name="Wang Y."/>
            <person name="Xu L."/>
            <person name="Hou Q."/>
        </authorList>
    </citation>
    <scope>NUCLEOTIDE SEQUENCE</scope>
    <source>
        <strain evidence="2">NY0527</strain>
    </source>
</reference>
<feature type="signal peptide" evidence="1">
    <location>
        <begin position="1"/>
        <end position="26"/>
    </location>
</feature>
<dbReference type="RefSeq" id="WP_004807804.1">
    <property type="nucleotide sequence ID" value="NZ_CP116394.1"/>
</dbReference>
<organism evidence="2 3">
    <name type="scientific">Winkia neuii subsp. anitrata</name>
    <dbReference type="NCBI Taxonomy" id="29318"/>
    <lineage>
        <taxon>Bacteria</taxon>
        <taxon>Bacillati</taxon>
        <taxon>Actinomycetota</taxon>
        <taxon>Actinomycetes</taxon>
        <taxon>Actinomycetales</taxon>
        <taxon>Actinomycetaceae</taxon>
        <taxon>Winkia</taxon>
    </lineage>
</organism>
<gene>
    <name evidence="2" type="ORF">PIG85_00070</name>
</gene>
<dbReference type="KEGG" id="wne:PIG85_00070"/>
<dbReference type="AlphaFoldDB" id="A0AB38XP55"/>